<dbReference type="EMBL" id="JAMRXG010000018">
    <property type="protein sequence ID" value="MCM6778015.1"/>
    <property type="molecule type" value="Genomic_DNA"/>
</dbReference>
<proteinExistence type="predicted"/>
<dbReference type="AlphaFoldDB" id="A0A9X2J1E2"/>
<dbReference type="RefSeq" id="WP_251917471.1">
    <property type="nucleotide sequence ID" value="NZ_JAMRXG010000018.1"/>
</dbReference>
<keyword evidence="2" id="KW-1185">Reference proteome</keyword>
<gene>
    <name evidence="1" type="ORF">NDR86_31480</name>
</gene>
<sequence length="145" mass="15319">MPVSAKWYGKAIDSAFRKKMDLSADTIKVMLCTSSYVPDQDTHDFKDDVTNEVSGTGYVAGGATLGTPTLTYTPATNTLAFDGGDVSWPSSTLTARYAVVYDSTPGTDATRPLIMYVDFGSDVSTTSGTLTITWDSAGLCSITVA</sequence>
<accession>A0A9X2J1E2</accession>
<organism evidence="1 2">
    <name type="scientific">Nocardia pulmonis</name>
    <dbReference type="NCBI Taxonomy" id="2951408"/>
    <lineage>
        <taxon>Bacteria</taxon>
        <taxon>Bacillati</taxon>
        <taxon>Actinomycetota</taxon>
        <taxon>Actinomycetes</taxon>
        <taxon>Mycobacteriales</taxon>
        <taxon>Nocardiaceae</taxon>
        <taxon>Nocardia</taxon>
    </lineage>
</organism>
<evidence type="ECO:0000313" key="1">
    <source>
        <dbReference type="EMBL" id="MCM6778015.1"/>
    </source>
</evidence>
<name>A0A9X2J1E2_9NOCA</name>
<evidence type="ECO:0000313" key="2">
    <source>
        <dbReference type="Proteomes" id="UP001139157"/>
    </source>
</evidence>
<reference evidence="1" key="1">
    <citation type="submission" date="2022-06" db="EMBL/GenBank/DDBJ databases">
        <title>Novel species in genus nocardia.</title>
        <authorList>
            <person name="Li F."/>
        </authorList>
    </citation>
    <scope>NUCLEOTIDE SEQUENCE</scope>
    <source>
        <strain evidence="1">CDC141</strain>
    </source>
</reference>
<dbReference type="Proteomes" id="UP001139157">
    <property type="component" value="Unassembled WGS sequence"/>
</dbReference>
<protein>
    <submittedName>
        <fullName evidence="1">Uncharacterized protein</fullName>
    </submittedName>
</protein>
<comment type="caution">
    <text evidence="1">The sequence shown here is derived from an EMBL/GenBank/DDBJ whole genome shotgun (WGS) entry which is preliminary data.</text>
</comment>